<name>F0LLA7_THEBM</name>
<organism evidence="1 2">
    <name type="scientific">Thermococcus barophilus (strain DSM 11836 / MP)</name>
    <dbReference type="NCBI Taxonomy" id="391623"/>
    <lineage>
        <taxon>Archaea</taxon>
        <taxon>Methanobacteriati</taxon>
        <taxon>Methanobacteriota</taxon>
        <taxon>Thermococci</taxon>
        <taxon>Thermococcales</taxon>
        <taxon>Thermococcaceae</taxon>
        <taxon>Thermococcus</taxon>
    </lineage>
</organism>
<gene>
    <name evidence="1" type="ordered locus">TERMP_00781</name>
</gene>
<proteinExistence type="predicted"/>
<dbReference type="EMBL" id="CP002372">
    <property type="protein sequence ID" value="ADT83758.1"/>
    <property type="molecule type" value="Genomic_DNA"/>
</dbReference>
<evidence type="ECO:0000313" key="1">
    <source>
        <dbReference type="EMBL" id="ADT83758.1"/>
    </source>
</evidence>
<reference evidence="1 2" key="1">
    <citation type="journal article" date="2011" name="J. Bacteriol.">
        <title>Complete genome sequence of the hyperthermophilic, piezophilic, heterotrophic, and carboxydotrophic archaeon Thermococcus barophilus MP.</title>
        <authorList>
            <person name="Vannier P."/>
            <person name="Marteinsson V.T."/>
            <person name="Fridjonsson O.H."/>
            <person name="Oger P."/>
            <person name="Jebbar M."/>
        </authorList>
    </citation>
    <scope>NUCLEOTIDE SEQUENCE [LARGE SCALE GENOMIC DNA]</scope>
    <source>
        <strain evidence="2">DSM 11836 / MP</strain>
    </source>
</reference>
<sequence length="101" mass="11556">MEAVKMFHFVEYGEFPIEEIPVEEVEEDALNVLRSTKVEKFQTSRGIVQKLSDNYGHYVGKIVGDYSIEELSIGSAYQTAFGIKVTLDYNDKIVGWLYLPE</sequence>
<dbReference type="RefSeq" id="WP_013467056.1">
    <property type="nucleotide sequence ID" value="NC_014804.1"/>
</dbReference>
<dbReference type="KEGG" id="tba:TERMP_00781"/>
<dbReference type="eggNOG" id="arCOG07800">
    <property type="taxonomic scope" value="Archaea"/>
</dbReference>
<dbReference type="GeneID" id="10041099"/>
<dbReference type="PATRIC" id="fig|391623.17.peg.783"/>
<dbReference type="Proteomes" id="UP000007478">
    <property type="component" value="Chromosome"/>
</dbReference>
<evidence type="ECO:0000313" key="2">
    <source>
        <dbReference type="Proteomes" id="UP000007478"/>
    </source>
</evidence>
<dbReference type="AlphaFoldDB" id="F0LLA7"/>
<protein>
    <submittedName>
        <fullName evidence="1">Uncharacterized protein</fullName>
    </submittedName>
</protein>
<dbReference type="OrthoDB" id="98601at2157"/>
<accession>F0LLA7</accession>
<keyword evidence="2" id="KW-1185">Reference proteome</keyword>
<dbReference type="HOGENOM" id="CLU_2285190_0_0_2"/>